<protein>
    <submittedName>
        <fullName evidence="1">Arf-GAP with coiled-coil, ANK repeat and PH domain-containing protein 1</fullName>
    </submittedName>
</protein>
<reference evidence="1 2" key="1">
    <citation type="submission" date="2019-04" db="EMBL/GenBank/DDBJ databases">
        <title>Draft genome of the big-headed turtle Platysternon megacephalum.</title>
        <authorList>
            <person name="Gong S."/>
        </authorList>
    </citation>
    <scope>NUCLEOTIDE SEQUENCE [LARGE SCALE GENOMIC DNA]</scope>
    <source>
        <strain evidence="1">DO16091913</strain>
        <tissue evidence="1">Muscle</tissue>
    </source>
</reference>
<name>A0A4D9DKW7_9SAUR</name>
<gene>
    <name evidence="1" type="ORF">DR999_PMT20610</name>
</gene>
<dbReference type="Proteomes" id="UP000297703">
    <property type="component" value="Unassembled WGS sequence"/>
</dbReference>
<dbReference type="AlphaFoldDB" id="A0A4D9DKW7"/>
<sequence>MAGPTHTSCSQGGGCVWGGYFSSPSHSAGRGSKGASWEGNNQHLLVPALVPDGSEAFPGIPIIYRAPLPHNHTAPCPLPQQLSQGEPLIILTLSWLNKGAAQARGTGAPSRLAPHPTRHYGADLARPPVDPAPTRPVECLQGWEMALGPRLKLGRGRVNHSQPGTIAIEQLGDLIMSGDCQ</sequence>
<keyword evidence="2" id="KW-1185">Reference proteome</keyword>
<proteinExistence type="predicted"/>
<dbReference type="EMBL" id="QXTE01000481">
    <property type="protein sequence ID" value="TFJ97548.1"/>
    <property type="molecule type" value="Genomic_DNA"/>
</dbReference>
<reference evidence="1 2" key="2">
    <citation type="submission" date="2019-04" db="EMBL/GenBank/DDBJ databases">
        <title>The genome sequence of big-headed turtle.</title>
        <authorList>
            <person name="Gong S."/>
        </authorList>
    </citation>
    <scope>NUCLEOTIDE SEQUENCE [LARGE SCALE GENOMIC DNA]</scope>
    <source>
        <strain evidence="1">DO16091913</strain>
        <tissue evidence="1">Muscle</tissue>
    </source>
</reference>
<evidence type="ECO:0000313" key="2">
    <source>
        <dbReference type="Proteomes" id="UP000297703"/>
    </source>
</evidence>
<comment type="caution">
    <text evidence="1">The sequence shown here is derived from an EMBL/GenBank/DDBJ whole genome shotgun (WGS) entry which is preliminary data.</text>
</comment>
<accession>A0A4D9DKW7</accession>
<organism evidence="1 2">
    <name type="scientific">Platysternon megacephalum</name>
    <name type="common">big-headed turtle</name>
    <dbReference type="NCBI Taxonomy" id="55544"/>
    <lineage>
        <taxon>Eukaryota</taxon>
        <taxon>Metazoa</taxon>
        <taxon>Chordata</taxon>
        <taxon>Craniata</taxon>
        <taxon>Vertebrata</taxon>
        <taxon>Euteleostomi</taxon>
        <taxon>Archelosauria</taxon>
        <taxon>Testudinata</taxon>
        <taxon>Testudines</taxon>
        <taxon>Cryptodira</taxon>
        <taxon>Durocryptodira</taxon>
        <taxon>Testudinoidea</taxon>
        <taxon>Platysternidae</taxon>
        <taxon>Platysternon</taxon>
    </lineage>
</organism>
<evidence type="ECO:0000313" key="1">
    <source>
        <dbReference type="EMBL" id="TFJ97548.1"/>
    </source>
</evidence>